<accession>A8Y9I7</accession>
<name>A8Y9I7_MICA7</name>
<sequence>MVKKQKIPHKKICQLAGISTNTLLTYLRDYQEGGIENLKNQLLSP</sequence>
<gene>
    <name evidence="2" type="ORF">IPF_8291</name>
    <name evidence="1" type="ORF">IPF_8788</name>
</gene>
<organism evidence="1">
    <name type="scientific">Microcystis aeruginosa (strain PCC 7806)</name>
    <dbReference type="NCBI Taxonomy" id="267872"/>
    <lineage>
        <taxon>Bacteria</taxon>
        <taxon>Bacillati</taxon>
        <taxon>Cyanobacteriota</taxon>
        <taxon>Cyanophyceae</taxon>
        <taxon>Oscillatoriophycideae</taxon>
        <taxon>Chroococcales</taxon>
        <taxon>Microcystaceae</taxon>
        <taxon>Microcystis</taxon>
    </lineage>
</organism>
<reference evidence="1" key="1">
    <citation type="submission" date="2007-08" db="EMBL/GenBank/DDBJ databases">
        <authorList>
            <person name="Frangeul L."/>
        </authorList>
    </citation>
    <scope>NUCLEOTIDE SEQUENCE</scope>
    <source>
        <strain evidence="1">PCC 7806</strain>
    </source>
</reference>
<dbReference type="AlphaFoldDB" id="A8Y9I7"/>
<dbReference type="EMBL" id="AM778843">
    <property type="protein sequence ID" value="CAO86184.1"/>
    <property type="molecule type" value="Genomic_DNA"/>
</dbReference>
<dbReference type="EMBL" id="AM778911">
    <property type="protein sequence ID" value="CAO89116.1"/>
    <property type="molecule type" value="Genomic_DNA"/>
</dbReference>
<evidence type="ECO:0000313" key="1">
    <source>
        <dbReference type="EMBL" id="CAO86184.1"/>
    </source>
</evidence>
<protein>
    <submittedName>
        <fullName evidence="1">Genome sequencing data, contig C170</fullName>
    </submittedName>
    <submittedName>
        <fullName evidence="2">Genome sequencing data, contig C281</fullName>
    </submittedName>
</protein>
<evidence type="ECO:0000313" key="2">
    <source>
        <dbReference type="EMBL" id="CAO89116.1"/>
    </source>
</evidence>
<proteinExistence type="predicted"/>